<evidence type="ECO:0000313" key="7">
    <source>
        <dbReference type="Proteomes" id="UP000069632"/>
    </source>
</evidence>
<evidence type="ECO:0000256" key="1">
    <source>
        <dbReference type="ARBA" id="ARBA00001946"/>
    </source>
</evidence>
<dbReference type="GO" id="GO:0006753">
    <property type="term" value="P:nucleoside phosphate metabolic process"/>
    <property type="evidence" value="ECO:0007669"/>
    <property type="project" value="TreeGrafter"/>
</dbReference>
<dbReference type="RefSeq" id="WP_075494875.1">
    <property type="nucleotide sequence ID" value="NZ_CP053844.1"/>
</dbReference>
<dbReference type="GO" id="GO:0046872">
    <property type="term" value="F:metal ion binding"/>
    <property type="evidence" value="ECO:0007669"/>
    <property type="project" value="UniProtKB-KW"/>
</dbReference>
<dbReference type="PROSITE" id="PS51462">
    <property type="entry name" value="NUDIX"/>
    <property type="match status" value="1"/>
</dbReference>
<keyword evidence="7" id="KW-1185">Reference proteome</keyword>
<dbReference type="PANTHER" id="PTHR11839">
    <property type="entry name" value="UDP/ADP-SUGAR PYROPHOSPHATASE"/>
    <property type="match status" value="1"/>
</dbReference>
<evidence type="ECO:0000259" key="5">
    <source>
        <dbReference type="PROSITE" id="PS51462"/>
    </source>
</evidence>
<keyword evidence="3" id="KW-0460">Magnesium</keyword>
<keyword evidence="2 6" id="KW-0378">Hydrolase</keyword>
<sequence>MDTTIKNVKITKMPESNFIKPFRMEFERDGKAMHWDCVKVHDSVSVLLYHEEKEAFLLVKQFRPAVWCRQKEDVLERGFTYELCAGILDKGISEEETIIEEIYEEVGYKVENVVKIGSFYSSFGFAGGKQTIFYAKINESMKKWKGGGIDNEQIEPFYLLVKDAMKFVYDENYVKAASMAYCFMWFNERFKK</sequence>
<feature type="binding site" evidence="3">
    <location>
        <position position="152"/>
    </location>
    <ligand>
        <name>Mg(2+)</name>
        <dbReference type="ChEBI" id="CHEBI:18420"/>
        <label>1</label>
    </ligand>
</feature>
<name>A0A128EI64_9BACT</name>
<dbReference type="GO" id="GO:0008768">
    <property type="term" value="F:UDP-sugar diphosphatase activity"/>
    <property type="evidence" value="ECO:0007669"/>
    <property type="project" value="UniProtKB-EC"/>
</dbReference>
<protein>
    <submittedName>
        <fullName evidence="6">Uridine diphosphate glucose pyrophosphatase</fullName>
        <ecNumber evidence="6">3.6.1.-</ecNumber>
        <ecNumber evidence="6">3.6.1.45</ecNumber>
    </submittedName>
</protein>
<dbReference type="EC" id="3.6.1.-" evidence="6"/>
<dbReference type="PANTHER" id="PTHR11839:SF15">
    <property type="entry name" value="URIDINE DIPHOSPHATE GLUCOSE PYROPHOSPHATASE NUDT14"/>
    <property type="match status" value="1"/>
</dbReference>
<dbReference type="Gene3D" id="3.90.79.10">
    <property type="entry name" value="Nucleoside Triphosphate Pyrophosphohydrolase"/>
    <property type="match status" value="1"/>
</dbReference>
<dbReference type="InterPro" id="IPR000086">
    <property type="entry name" value="NUDIX_hydrolase_dom"/>
</dbReference>
<dbReference type="InterPro" id="IPR004385">
    <property type="entry name" value="NDP_pyrophosphatase"/>
</dbReference>
<keyword evidence="3" id="KW-0479">Metal-binding</keyword>
<evidence type="ECO:0000256" key="3">
    <source>
        <dbReference type="PIRSR" id="PIRSR604385-2"/>
    </source>
</evidence>
<evidence type="ECO:0000313" key="6">
    <source>
        <dbReference type="EMBL" id="CZE48724.1"/>
    </source>
</evidence>
<dbReference type="AlphaFoldDB" id="A0A128EI64"/>
<dbReference type="Pfam" id="PF00293">
    <property type="entry name" value="NUDIX"/>
    <property type="match status" value="1"/>
</dbReference>
<feature type="domain" description="Nudix hydrolase" evidence="5">
    <location>
        <begin position="39"/>
        <end position="181"/>
    </location>
</feature>
<dbReference type="SUPFAM" id="SSF55811">
    <property type="entry name" value="Nudix"/>
    <property type="match status" value="1"/>
</dbReference>
<proteinExistence type="predicted"/>
<dbReference type="InterPro" id="IPR015797">
    <property type="entry name" value="NUDIX_hydrolase-like_dom_sf"/>
</dbReference>
<feature type="binding site" evidence="3">
    <location>
        <position position="105"/>
    </location>
    <ligand>
        <name>Mg(2+)</name>
        <dbReference type="ChEBI" id="CHEBI:18420"/>
        <label>1</label>
    </ligand>
</feature>
<feature type="short sequence motif" description="Nudix box" evidence="4">
    <location>
        <begin position="86"/>
        <end position="108"/>
    </location>
</feature>
<evidence type="ECO:0000256" key="4">
    <source>
        <dbReference type="PIRSR" id="PIRSR604385-3"/>
    </source>
</evidence>
<accession>A0A128EI64</accession>
<dbReference type="Proteomes" id="UP000069632">
    <property type="component" value="Unassembled WGS sequence"/>
</dbReference>
<feature type="binding site" evidence="3">
    <location>
        <position position="101"/>
    </location>
    <ligand>
        <name>Mg(2+)</name>
        <dbReference type="ChEBI" id="CHEBI:18420"/>
        <label>1</label>
    </ligand>
</feature>
<dbReference type="EMBL" id="FIZP01000010">
    <property type="protein sequence ID" value="CZE48724.1"/>
    <property type="molecule type" value="Genomic_DNA"/>
</dbReference>
<gene>
    <name evidence="6" type="primary">nudK</name>
    <name evidence="6" type="ORF">ERS672216_01564</name>
</gene>
<organism evidence="6 7">
    <name type="scientific">Campylobacter geochelonis</name>
    <dbReference type="NCBI Taxonomy" id="1780362"/>
    <lineage>
        <taxon>Bacteria</taxon>
        <taxon>Pseudomonadati</taxon>
        <taxon>Campylobacterota</taxon>
        <taxon>Epsilonproteobacteria</taxon>
        <taxon>Campylobacterales</taxon>
        <taxon>Campylobacteraceae</taxon>
        <taxon>Campylobacter</taxon>
    </lineage>
</organism>
<feature type="binding site" evidence="3">
    <location>
        <position position="85"/>
    </location>
    <ligand>
        <name>Mg(2+)</name>
        <dbReference type="ChEBI" id="CHEBI:18420"/>
        <label>1</label>
    </ligand>
</feature>
<evidence type="ECO:0000256" key="2">
    <source>
        <dbReference type="ARBA" id="ARBA00022801"/>
    </source>
</evidence>
<dbReference type="EC" id="3.6.1.45" evidence="6"/>
<dbReference type="NCBIfam" id="TIGR00052">
    <property type="entry name" value="nudix-type nucleoside diphosphatase, YffH/AdpP family"/>
    <property type="match status" value="1"/>
</dbReference>
<dbReference type="OrthoDB" id="5360793at2"/>
<dbReference type="GO" id="GO:0019693">
    <property type="term" value="P:ribose phosphate metabolic process"/>
    <property type="evidence" value="ECO:0007669"/>
    <property type="project" value="TreeGrafter"/>
</dbReference>
<reference evidence="6 7" key="1">
    <citation type="submission" date="2016-02" db="EMBL/GenBank/DDBJ databases">
        <authorList>
            <consortium name="Pathogen Informatics"/>
        </authorList>
    </citation>
    <scope>NUCLEOTIDE SEQUENCE [LARGE SCALE GENOMIC DNA]</scope>
    <source>
        <strain evidence="6 7">RC20</strain>
    </source>
</reference>
<comment type="cofactor">
    <cofactor evidence="1 3">
        <name>Mg(2+)</name>
        <dbReference type="ChEBI" id="CHEBI:18420"/>
    </cofactor>
</comment>